<protein>
    <submittedName>
        <fullName evidence="2">Uncharacterized protein</fullName>
    </submittedName>
</protein>
<dbReference type="AlphaFoldDB" id="A0AAN8FVU3"/>
<accession>A0AAN8FVU3</accession>
<comment type="caution">
    <text evidence="2">The sequence shown here is derived from an EMBL/GenBank/DDBJ whole genome shotgun (WGS) entry which is preliminary data.</text>
</comment>
<name>A0AAN8FVU3_TRICO</name>
<dbReference type="InterPro" id="IPR008569">
    <property type="entry name" value="DUF851"/>
</dbReference>
<sequence length="232" mass="25457">MPIKKTPVEQPPPARPAKAKPKQSTTPPSKKPPAQRKRLSSAPMREKSLIALAAKVRQRKEPKTQTPQKSVDEDQFPRAAPSKKGKKKKSKAKEDIFVPKIDSAFLLPDNEGDVVGAANSMEVVVRPTGTTLEGSGLPIVKGNKDNDGMLIVGGQPFWFTQLPPDETDDELVMNAAVLIDVLENRLKLVPMPDIEIVLDPMEETTVLAARDKSCYTRDVLFGNTVRSMVNLN</sequence>
<dbReference type="Proteomes" id="UP001331761">
    <property type="component" value="Unassembled WGS sequence"/>
</dbReference>
<keyword evidence="3" id="KW-1185">Reference proteome</keyword>
<feature type="non-terminal residue" evidence="2">
    <location>
        <position position="232"/>
    </location>
</feature>
<evidence type="ECO:0000313" key="2">
    <source>
        <dbReference type="EMBL" id="KAK5971213.1"/>
    </source>
</evidence>
<feature type="compositionally biased region" description="Basic residues" evidence="1">
    <location>
        <begin position="81"/>
        <end position="91"/>
    </location>
</feature>
<gene>
    <name evidence="2" type="ORF">GCK32_005831</name>
</gene>
<proteinExistence type="predicted"/>
<reference evidence="2 3" key="1">
    <citation type="submission" date="2019-10" db="EMBL/GenBank/DDBJ databases">
        <title>Assembly and Annotation for the nematode Trichostrongylus colubriformis.</title>
        <authorList>
            <person name="Martin J."/>
        </authorList>
    </citation>
    <scope>NUCLEOTIDE SEQUENCE [LARGE SCALE GENOMIC DNA]</scope>
    <source>
        <strain evidence="2">G859</strain>
        <tissue evidence="2">Whole worm</tissue>
    </source>
</reference>
<evidence type="ECO:0000256" key="1">
    <source>
        <dbReference type="SAM" id="MobiDB-lite"/>
    </source>
</evidence>
<evidence type="ECO:0000313" key="3">
    <source>
        <dbReference type="Proteomes" id="UP001331761"/>
    </source>
</evidence>
<dbReference type="EMBL" id="WIXE01018091">
    <property type="protein sequence ID" value="KAK5971213.1"/>
    <property type="molecule type" value="Genomic_DNA"/>
</dbReference>
<dbReference type="Pfam" id="PF05867">
    <property type="entry name" value="DUF851"/>
    <property type="match status" value="1"/>
</dbReference>
<organism evidence="2 3">
    <name type="scientific">Trichostrongylus colubriformis</name>
    <name type="common">Black scour worm</name>
    <dbReference type="NCBI Taxonomy" id="6319"/>
    <lineage>
        <taxon>Eukaryota</taxon>
        <taxon>Metazoa</taxon>
        <taxon>Ecdysozoa</taxon>
        <taxon>Nematoda</taxon>
        <taxon>Chromadorea</taxon>
        <taxon>Rhabditida</taxon>
        <taxon>Rhabditina</taxon>
        <taxon>Rhabditomorpha</taxon>
        <taxon>Strongyloidea</taxon>
        <taxon>Trichostrongylidae</taxon>
        <taxon>Trichostrongylus</taxon>
    </lineage>
</organism>
<feature type="region of interest" description="Disordered" evidence="1">
    <location>
        <begin position="1"/>
        <end position="92"/>
    </location>
</feature>